<organism evidence="4 5">
    <name type="scientific">Geoalkalibacter halelectricus</name>
    <dbReference type="NCBI Taxonomy" id="2847045"/>
    <lineage>
        <taxon>Bacteria</taxon>
        <taxon>Pseudomonadati</taxon>
        <taxon>Thermodesulfobacteriota</taxon>
        <taxon>Desulfuromonadia</taxon>
        <taxon>Desulfuromonadales</taxon>
        <taxon>Geoalkalibacteraceae</taxon>
        <taxon>Geoalkalibacter</taxon>
    </lineage>
</organism>
<reference evidence="4" key="1">
    <citation type="journal article" date="2022" name="Environ. Microbiol.">
        <title>Geoalkalibacter halelectricus SAP #1 sp. nov. possessing extracellular electron transfer and mineral#reducing capabilities from a haloalkaline environment.</title>
        <authorList>
            <person name="Yadav S."/>
            <person name="Singh R."/>
            <person name="Sundharam S.S."/>
            <person name="Chaudhary S."/>
            <person name="Krishnamurthi S."/>
            <person name="Patil S.A."/>
        </authorList>
    </citation>
    <scope>NUCLEOTIDE SEQUENCE</scope>
    <source>
        <strain evidence="4">SAP-1</strain>
    </source>
</reference>
<name>A0ABY5ZR81_9BACT</name>
<keyword evidence="3" id="KW-0443">Lipid metabolism</keyword>
<gene>
    <name evidence="4" type="ORF">L9S41_06960</name>
</gene>
<evidence type="ECO:0000313" key="4">
    <source>
        <dbReference type="EMBL" id="UWZ81128.1"/>
    </source>
</evidence>
<dbReference type="Proteomes" id="UP001060414">
    <property type="component" value="Chromosome"/>
</dbReference>
<dbReference type="PANTHER" id="PTHR38764:SF1">
    <property type="entry name" value="ACYL CARRIER PROTEIN PHOSPHODIESTERASE"/>
    <property type="match status" value="1"/>
</dbReference>
<keyword evidence="5" id="KW-1185">Reference proteome</keyword>
<proteinExistence type="predicted"/>
<protein>
    <submittedName>
        <fullName evidence="4">ACP phosphodiesterase</fullName>
    </submittedName>
</protein>
<accession>A0ABY5ZR81</accession>
<evidence type="ECO:0000256" key="1">
    <source>
        <dbReference type="ARBA" id="ARBA00022516"/>
    </source>
</evidence>
<evidence type="ECO:0000256" key="2">
    <source>
        <dbReference type="ARBA" id="ARBA00022801"/>
    </source>
</evidence>
<dbReference type="EMBL" id="CP092109">
    <property type="protein sequence ID" value="UWZ81128.1"/>
    <property type="molecule type" value="Genomic_DNA"/>
</dbReference>
<keyword evidence="1" id="KW-0444">Lipid biosynthesis</keyword>
<sequence>MNYLVHLYLSDGSPGGLLGNLMGDFVKGSPDAGLAPDIRAGILQHRRIDAFAQTNPHFRRSKRRLDDRFGHCKGILVDVFYDHFLARTWRRHHPLSLEEFATQVYQLLQAHFAILPPGLQEVAPRMIEHNWLVSYRETATIERVLHRLAARLSRPTPLAEGFTELLTHYEDLGADCSAFLADARQLSNLT</sequence>
<evidence type="ECO:0000313" key="5">
    <source>
        <dbReference type="Proteomes" id="UP001060414"/>
    </source>
</evidence>
<dbReference type="PANTHER" id="PTHR38764">
    <property type="entry name" value="ACYL CARRIER PROTEIN PHOSPHODIESTERASE"/>
    <property type="match status" value="1"/>
</dbReference>
<dbReference type="Pfam" id="PF04336">
    <property type="entry name" value="ACP_PD"/>
    <property type="match status" value="1"/>
</dbReference>
<dbReference type="InterPro" id="IPR007431">
    <property type="entry name" value="ACP_PD"/>
</dbReference>
<dbReference type="RefSeq" id="WP_260749499.1">
    <property type="nucleotide sequence ID" value="NZ_CP092109.1"/>
</dbReference>
<keyword evidence="2" id="KW-0378">Hydrolase</keyword>
<dbReference type="PIRSF" id="PIRSF011489">
    <property type="entry name" value="DUF479"/>
    <property type="match status" value="1"/>
</dbReference>
<evidence type="ECO:0000256" key="3">
    <source>
        <dbReference type="ARBA" id="ARBA00023098"/>
    </source>
</evidence>